<dbReference type="GO" id="GO:0005524">
    <property type="term" value="F:ATP binding"/>
    <property type="evidence" value="ECO:0007669"/>
    <property type="project" value="UniProtKB-UniRule"/>
</dbReference>
<dbReference type="InterPro" id="IPR032675">
    <property type="entry name" value="LRR_dom_sf"/>
</dbReference>
<dbReference type="PANTHER" id="PTHR27008">
    <property type="entry name" value="OS04G0122200 PROTEIN"/>
    <property type="match status" value="1"/>
</dbReference>
<feature type="binding site" evidence="7">
    <location>
        <position position="357"/>
    </location>
    <ligand>
        <name>ATP</name>
        <dbReference type="ChEBI" id="CHEBI:30616"/>
    </ligand>
</feature>
<keyword evidence="3 8" id="KW-0812">Transmembrane</keyword>
<evidence type="ECO:0000256" key="8">
    <source>
        <dbReference type="SAM" id="Phobius"/>
    </source>
</evidence>
<dbReference type="GO" id="GO:0016020">
    <property type="term" value="C:membrane"/>
    <property type="evidence" value="ECO:0007669"/>
    <property type="project" value="UniProtKB-SubCell"/>
</dbReference>
<dbReference type="Gramene" id="rna-gnl|WGS:JABURB|Cocit.L3149.1">
    <property type="protein sequence ID" value="cds-KAF7847253.1"/>
    <property type="gene ID" value="gene-BT93_L3149"/>
</dbReference>
<evidence type="ECO:0000256" key="3">
    <source>
        <dbReference type="ARBA" id="ARBA00022692"/>
    </source>
</evidence>
<evidence type="ECO:0000256" key="6">
    <source>
        <dbReference type="ARBA" id="ARBA00023136"/>
    </source>
</evidence>
<dbReference type="Pfam" id="PF13855">
    <property type="entry name" value="LRR_8"/>
    <property type="match status" value="1"/>
</dbReference>
<dbReference type="SUPFAM" id="SSF52058">
    <property type="entry name" value="L domain-like"/>
    <property type="match status" value="1"/>
</dbReference>
<evidence type="ECO:0000256" key="2">
    <source>
        <dbReference type="ARBA" id="ARBA00022614"/>
    </source>
</evidence>
<keyword evidence="6 8" id="KW-0472">Membrane</keyword>
<keyword evidence="7" id="KW-0067">ATP-binding</keyword>
<evidence type="ECO:0000256" key="1">
    <source>
        <dbReference type="ARBA" id="ARBA00004167"/>
    </source>
</evidence>
<dbReference type="InterPro" id="IPR001611">
    <property type="entry name" value="Leu-rich_rpt"/>
</dbReference>
<feature type="domain" description="Protein kinase" evidence="9">
    <location>
        <begin position="329"/>
        <end position="429"/>
    </location>
</feature>
<dbReference type="Pfam" id="PF07714">
    <property type="entry name" value="PK_Tyr_Ser-Thr"/>
    <property type="match status" value="1"/>
</dbReference>
<dbReference type="SMART" id="SM00369">
    <property type="entry name" value="LRR_TYP"/>
    <property type="match status" value="3"/>
</dbReference>
<evidence type="ECO:0000256" key="4">
    <source>
        <dbReference type="ARBA" id="ARBA00022737"/>
    </source>
</evidence>
<keyword evidence="5 8" id="KW-1133">Transmembrane helix</keyword>
<dbReference type="InterPro" id="IPR003591">
    <property type="entry name" value="Leu-rich_rpt_typical-subtyp"/>
</dbReference>
<dbReference type="InterPro" id="IPR000719">
    <property type="entry name" value="Prot_kinase_dom"/>
</dbReference>
<dbReference type="PANTHER" id="PTHR27008:SF398">
    <property type="entry name" value="PROTEIN KINASE DOMAIN-CONTAINING PROTEIN"/>
    <property type="match status" value="1"/>
</dbReference>
<dbReference type="PROSITE" id="PS00107">
    <property type="entry name" value="PROTEIN_KINASE_ATP"/>
    <property type="match status" value="1"/>
</dbReference>
<dbReference type="FunFam" id="3.30.200.20:FF:000661">
    <property type="entry name" value="Serine-threonine protein kinase plant-type"/>
    <property type="match status" value="1"/>
</dbReference>
<protein>
    <recommendedName>
        <fullName evidence="9">Protein kinase domain-containing protein</fullName>
    </recommendedName>
</protein>
<dbReference type="SUPFAM" id="SSF56112">
    <property type="entry name" value="Protein kinase-like (PK-like)"/>
    <property type="match status" value="1"/>
</dbReference>
<dbReference type="InterPro" id="IPR017441">
    <property type="entry name" value="Protein_kinase_ATP_BS"/>
</dbReference>
<evidence type="ECO:0000313" key="10">
    <source>
        <dbReference type="EMBL" id="KAF7847253.1"/>
    </source>
</evidence>
<dbReference type="GO" id="GO:0004672">
    <property type="term" value="F:protein kinase activity"/>
    <property type="evidence" value="ECO:0007669"/>
    <property type="project" value="InterPro"/>
</dbReference>
<feature type="transmembrane region" description="Helical" evidence="8">
    <location>
        <begin position="271"/>
        <end position="291"/>
    </location>
</feature>
<keyword evidence="11" id="KW-1185">Reference proteome</keyword>
<reference evidence="10" key="1">
    <citation type="submission" date="2020-05" db="EMBL/GenBank/DDBJ databases">
        <title>WGS assembly of Corymbia citriodora subspecies variegata.</title>
        <authorList>
            <person name="Barry K."/>
            <person name="Hundley H."/>
            <person name="Shu S."/>
            <person name="Jenkins J."/>
            <person name="Grimwood J."/>
            <person name="Baten A."/>
        </authorList>
    </citation>
    <scope>NUCLEOTIDE SEQUENCE</scope>
    <source>
        <strain evidence="10">CV2-018</strain>
    </source>
</reference>
<keyword evidence="4" id="KW-0677">Repeat</keyword>
<dbReference type="Gene3D" id="3.30.200.20">
    <property type="entry name" value="Phosphorylase Kinase, domain 1"/>
    <property type="match status" value="1"/>
</dbReference>
<accession>A0A8T0CI77</accession>
<evidence type="ECO:0000256" key="7">
    <source>
        <dbReference type="PROSITE-ProRule" id="PRU10141"/>
    </source>
</evidence>
<keyword evidence="2" id="KW-0433">Leucine-rich repeat</keyword>
<organism evidence="10 11">
    <name type="scientific">Corymbia citriodora subsp. variegata</name>
    <dbReference type="NCBI Taxonomy" id="360336"/>
    <lineage>
        <taxon>Eukaryota</taxon>
        <taxon>Viridiplantae</taxon>
        <taxon>Streptophyta</taxon>
        <taxon>Embryophyta</taxon>
        <taxon>Tracheophyta</taxon>
        <taxon>Spermatophyta</taxon>
        <taxon>Magnoliopsida</taxon>
        <taxon>eudicotyledons</taxon>
        <taxon>Gunneridae</taxon>
        <taxon>Pentapetalae</taxon>
        <taxon>rosids</taxon>
        <taxon>malvids</taxon>
        <taxon>Myrtales</taxon>
        <taxon>Myrtaceae</taxon>
        <taxon>Myrtoideae</taxon>
        <taxon>Eucalypteae</taxon>
        <taxon>Corymbia</taxon>
    </lineage>
</organism>
<evidence type="ECO:0000259" key="9">
    <source>
        <dbReference type="PROSITE" id="PS50011"/>
    </source>
</evidence>
<dbReference type="InterPro" id="IPR011009">
    <property type="entry name" value="Kinase-like_dom_sf"/>
</dbReference>
<gene>
    <name evidence="10" type="ORF">BT93_L3149</name>
</gene>
<dbReference type="OrthoDB" id="676979at2759"/>
<proteinExistence type="predicted"/>
<keyword evidence="7" id="KW-0547">Nucleotide-binding</keyword>
<comment type="caution">
    <text evidence="10">The sequence shown here is derived from an EMBL/GenBank/DDBJ whole genome shotgun (WGS) entry which is preliminary data.</text>
</comment>
<name>A0A8T0CI77_CORYI</name>
<dbReference type="PROSITE" id="PS50011">
    <property type="entry name" value="PROTEIN_KINASE_DOM"/>
    <property type="match status" value="1"/>
</dbReference>
<dbReference type="InterPro" id="IPR051809">
    <property type="entry name" value="Plant_receptor-like_S/T_kinase"/>
</dbReference>
<evidence type="ECO:0000313" key="11">
    <source>
        <dbReference type="Proteomes" id="UP000806378"/>
    </source>
</evidence>
<dbReference type="Proteomes" id="UP000806378">
    <property type="component" value="Unassembled WGS sequence"/>
</dbReference>
<dbReference type="AlphaFoldDB" id="A0A8T0CI77"/>
<dbReference type="InterPro" id="IPR001245">
    <property type="entry name" value="Ser-Thr/Tyr_kinase_cat_dom"/>
</dbReference>
<comment type="subcellular location">
    <subcellularLocation>
        <location evidence="1">Membrane</location>
        <topology evidence="1">Single-pass membrane protein</topology>
    </subcellularLocation>
</comment>
<dbReference type="Gene3D" id="3.80.10.10">
    <property type="entry name" value="Ribonuclease Inhibitor"/>
    <property type="match status" value="1"/>
</dbReference>
<dbReference type="EMBL" id="MU091054">
    <property type="protein sequence ID" value="KAF7847253.1"/>
    <property type="molecule type" value="Genomic_DNA"/>
</dbReference>
<dbReference type="Pfam" id="PF00560">
    <property type="entry name" value="LRR_1"/>
    <property type="match status" value="4"/>
</dbReference>
<evidence type="ECO:0000256" key="5">
    <source>
        <dbReference type="ARBA" id="ARBA00022989"/>
    </source>
</evidence>
<dbReference type="FunFam" id="3.80.10.10:FF:000095">
    <property type="entry name" value="LRR receptor-like serine/threonine-protein kinase GSO1"/>
    <property type="match status" value="1"/>
</dbReference>
<sequence>MGNSKLIGSIPSEVVNLSGLTLFNVGDNELTGPIPTTIAMIRRLQGLYLQDNKLQGPVPEDICNLPSLVFLSLSSNKLDGSIPLCIGNLTSLGELYLGSNQLTGTIPDSLWRPLNNIFVLNMSTNFLSGDVAPGVGNLKAVTAVDLSGNQLSGNIPNSIENLQNMVNFSLSHNMFQGDFPESFGKLVSLESMDLSSNNLTGPIPKSLESLMDLKYLNLSFNHLSGEIPSEGNFAGFTAQSFVGNEALCGHPLVSLCHVVAIHRSQTTKSHLVRTLLPSILVAILALGLLFVRTRYLRRNRRLSTDEASMTFASRRRISYYEVLQVTNGISPNNLLGAGSFSSVYKGTLSDGLGIAVKVFNLELEGALESFEAECEVLRNIRHRNLVKIISSCCNLDFRALILEYVPNGSLEWWLHWEGYYLDFLQRLIS</sequence>